<name>A0A8H7NEK7_BIOOC</name>
<sequence length="177" mass="19483">MTCIFSAGGGLTMRQDQDPGTVEGPEFTSTMAIFSRFYVARSLLSGQSFSGMSTYRGQQAPQAASKPPMVISTRDLRHLRNAANKEQGSVAFPMHRFFSSSFIDPQVPRAWAPRAIRCTFGGKLWVVVPLATPSSATWWADSALMLKECRKLRCAIVRIVSEVTQLDTELALFNGSQ</sequence>
<dbReference type="AlphaFoldDB" id="A0A8H7NEK7"/>
<evidence type="ECO:0000313" key="2">
    <source>
        <dbReference type="Proteomes" id="UP000616885"/>
    </source>
</evidence>
<dbReference type="EMBL" id="JADCTT010000003">
    <property type="protein sequence ID" value="KAF9754430.1"/>
    <property type="molecule type" value="Genomic_DNA"/>
</dbReference>
<dbReference type="Proteomes" id="UP000616885">
    <property type="component" value="Unassembled WGS sequence"/>
</dbReference>
<protein>
    <submittedName>
        <fullName evidence="1">Uncharacterized protein</fullName>
    </submittedName>
</protein>
<proteinExistence type="predicted"/>
<reference evidence="1" key="1">
    <citation type="submission" date="2020-10" db="EMBL/GenBank/DDBJ databases">
        <title>High-Quality Genome Resource of Clonostachys rosea strain S41 by Oxford Nanopore Long-Read Sequencing.</title>
        <authorList>
            <person name="Wang H."/>
        </authorList>
    </citation>
    <scope>NUCLEOTIDE SEQUENCE</scope>
    <source>
        <strain evidence="1">S41</strain>
    </source>
</reference>
<accession>A0A8H7NEK7</accession>
<gene>
    <name evidence="1" type="ORF">IM811_009871</name>
</gene>
<evidence type="ECO:0000313" key="1">
    <source>
        <dbReference type="EMBL" id="KAF9754430.1"/>
    </source>
</evidence>
<organism evidence="1 2">
    <name type="scientific">Bionectria ochroleuca</name>
    <name type="common">Gliocladium roseum</name>
    <dbReference type="NCBI Taxonomy" id="29856"/>
    <lineage>
        <taxon>Eukaryota</taxon>
        <taxon>Fungi</taxon>
        <taxon>Dikarya</taxon>
        <taxon>Ascomycota</taxon>
        <taxon>Pezizomycotina</taxon>
        <taxon>Sordariomycetes</taxon>
        <taxon>Hypocreomycetidae</taxon>
        <taxon>Hypocreales</taxon>
        <taxon>Bionectriaceae</taxon>
        <taxon>Clonostachys</taxon>
    </lineage>
</organism>
<comment type="caution">
    <text evidence="1">The sequence shown here is derived from an EMBL/GenBank/DDBJ whole genome shotgun (WGS) entry which is preliminary data.</text>
</comment>